<dbReference type="Proteomes" id="UP000593565">
    <property type="component" value="Unassembled WGS sequence"/>
</dbReference>
<protein>
    <submittedName>
        <fullName evidence="1">Uncharacterized protein</fullName>
    </submittedName>
</protein>
<evidence type="ECO:0000313" key="2">
    <source>
        <dbReference type="Proteomes" id="UP000593565"/>
    </source>
</evidence>
<dbReference type="EMBL" id="JAAGNN010000028">
    <property type="protein sequence ID" value="KAF4070755.1"/>
    <property type="molecule type" value="Genomic_DNA"/>
</dbReference>
<dbReference type="AlphaFoldDB" id="A0A7J5ZJB5"/>
<gene>
    <name evidence="1" type="ORF">AMELA_G00277190</name>
</gene>
<sequence>MATAFSRAQNGGTPASRLDFCGNHAASWFARMRGRSRVFQLRTRHHWRVRVLRRSCPALRGAHGCLANKVWP</sequence>
<reference evidence="1 2" key="1">
    <citation type="submission" date="2020-02" db="EMBL/GenBank/DDBJ databases">
        <title>A chromosome-scale genome assembly of the black bullhead catfish (Ameiurus melas).</title>
        <authorList>
            <person name="Wen M."/>
            <person name="Zham M."/>
            <person name="Cabau C."/>
            <person name="Klopp C."/>
            <person name="Donnadieu C."/>
            <person name="Roques C."/>
            <person name="Bouchez O."/>
            <person name="Lampietro C."/>
            <person name="Jouanno E."/>
            <person name="Herpin A."/>
            <person name="Louis A."/>
            <person name="Berthelot C."/>
            <person name="Parey E."/>
            <person name="Roest-Crollius H."/>
            <person name="Braasch I."/>
            <person name="Postlethwait J."/>
            <person name="Robinson-Rechavi M."/>
            <person name="Echchiki A."/>
            <person name="Begum T."/>
            <person name="Montfort J."/>
            <person name="Schartl M."/>
            <person name="Bobe J."/>
            <person name="Guiguen Y."/>
        </authorList>
    </citation>
    <scope>NUCLEOTIDE SEQUENCE [LARGE SCALE GENOMIC DNA]</scope>
    <source>
        <strain evidence="1">M_S1</strain>
        <tissue evidence="1">Blood</tissue>
    </source>
</reference>
<proteinExistence type="predicted"/>
<keyword evidence="2" id="KW-1185">Reference proteome</keyword>
<organism evidence="1 2">
    <name type="scientific">Ameiurus melas</name>
    <name type="common">Black bullhead</name>
    <name type="synonym">Silurus melas</name>
    <dbReference type="NCBI Taxonomy" id="219545"/>
    <lineage>
        <taxon>Eukaryota</taxon>
        <taxon>Metazoa</taxon>
        <taxon>Chordata</taxon>
        <taxon>Craniata</taxon>
        <taxon>Vertebrata</taxon>
        <taxon>Euteleostomi</taxon>
        <taxon>Actinopterygii</taxon>
        <taxon>Neopterygii</taxon>
        <taxon>Teleostei</taxon>
        <taxon>Ostariophysi</taxon>
        <taxon>Siluriformes</taxon>
        <taxon>Ictaluridae</taxon>
        <taxon>Ameiurus</taxon>
    </lineage>
</organism>
<evidence type="ECO:0000313" key="1">
    <source>
        <dbReference type="EMBL" id="KAF4070755.1"/>
    </source>
</evidence>
<accession>A0A7J5ZJB5</accession>
<name>A0A7J5ZJB5_AMEME</name>
<comment type="caution">
    <text evidence="1">The sequence shown here is derived from an EMBL/GenBank/DDBJ whole genome shotgun (WGS) entry which is preliminary data.</text>
</comment>